<dbReference type="PANTHER" id="PTHR13052:SF0">
    <property type="entry name" value="DNA-BINDING PROTEIN-LIKE"/>
    <property type="match status" value="1"/>
</dbReference>
<proteinExistence type="predicted"/>
<feature type="domain" description="DEUBAD" evidence="4">
    <location>
        <begin position="81"/>
        <end position="194"/>
    </location>
</feature>
<dbReference type="AlphaFoldDB" id="A0A7I8IBX6"/>
<comment type="subcellular location">
    <subcellularLocation>
        <location evidence="1">Nucleus</location>
    </subcellularLocation>
</comment>
<evidence type="ECO:0000256" key="2">
    <source>
        <dbReference type="ARBA" id="ARBA00023242"/>
    </source>
</evidence>
<dbReference type="EMBL" id="LR743588">
    <property type="protein sequence ID" value="CAA2615075.1"/>
    <property type="molecule type" value="Genomic_DNA"/>
</dbReference>
<organism evidence="5">
    <name type="scientific">Spirodela intermedia</name>
    <name type="common">Intermediate duckweed</name>
    <dbReference type="NCBI Taxonomy" id="51605"/>
    <lineage>
        <taxon>Eukaryota</taxon>
        <taxon>Viridiplantae</taxon>
        <taxon>Streptophyta</taxon>
        <taxon>Embryophyta</taxon>
        <taxon>Tracheophyta</taxon>
        <taxon>Spermatophyta</taxon>
        <taxon>Magnoliopsida</taxon>
        <taxon>Liliopsida</taxon>
        <taxon>Araceae</taxon>
        <taxon>Lemnoideae</taxon>
        <taxon>Spirodela</taxon>
    </lineage>
</organism>
<reference evidence="5 6" key="1">
    <citation type="submission" date="2019-12" db="EMBL/GenBank/DDBJ databases">
        <authorList>
            <person name="Scholz U."/>
            <person name="Mascher M."/>
            <person name="Fiebig A."/>
        </authorList>
    </citation>
    <scope>NUCLEOTIDE SEQUENCE</scope>
</reference>
<dbReference type="GO" id="GO:0031011">
    <property type="term" value="C:Ino80 complex"/>
    <property type="evidence" value="ECO:0007669"/>
    <property type="project" value="InterPro"/>
</dbReference>
<evidence type="ECO:0000256" key="1">
    <source>
        <dbReference type="ARBA" id="ARBA00004123"/>
    </source>
</evidence>
<dbReference type="InterPro" id="IPR044867">
    <property type="entry name" value="DEUBAD_dom"/>
</dbReference>
<evidence type="ECO:0000259" key="4">
    <source>
        <dbReference type="PROSITE" id="PS51916"/>
    </source>
</evidence>
<gene>
    <name evidence="5" type="ORF">SI7747_01001433</name>
</gene>
<feature type="region of interest" description="Disordered" evidence="3">
    <location>
        <begin position="368"/>
        <end position="390"/>
    </location>
</feature>
<dbReference type="PANTHER" id="PTHR13052">
    <property type="entry name" value="NFRKB-RELATED"/>
    <property type="match status" value="1"/>
</dbReference>
<dbReference type="InterPro" id="IPR057748">
    <property type="entry name" value="NFRKB_WH_2"/>
</dbReference>
<dbReference type="Proteomes" id="UP001189122">
    <property type="component" value="Unassembled WGS sequence"/>
</dbReference>
<protein>
    <recommendedName>
        <fullName evidence="4">DEUBAD domain-containing protein</fullName>
    </recommendedName>
</protein>
<dbReference type="EMBL" id="CACRZD030000001">
    <property type="protein sequence ID" value="CAA6654843.1"/>
    <property type="molecule type" value="Genomic_DNA"/>
</dbReference>
<sequence>MAIAHNIHRASGLDSEITPRGRDGVCSDDVIDEFQAHSLESQGTDISEVDSGMGSDDYDLLELGEASSDYCRVGSQCCLIPFELYDLPDLSSILSVETWNDCLTEEERFALTEYLPDMEQEMFSLTIRELLSGGNFHFGRPLHGLFEKLKGGLCEPKVDLYCRCMNFLQMRKHYHHLHEYQKCMVDSLVCMRNAWENYSGYGVEERLRHLNMLKSQRALGYTKNKRPKVGQWDINPMKPSLGMQSSTAFVASEQIRKGESYPRGILKVSHMNASSRREFTGPPSRFFSLSQELEPDCRPLPSPLPHPSQDPVTGFELKSTGTSRSLKRDADVGVECGMAIQPGRRVAISRLKKRSMKVEHLKRNVQHAIAEEDREGNSYDQSEEETSSEAWGIPQKTLVKLVDAFANWLKSKQEVLKKIANLPPPPIMMLPYLDEKERLRDLRAQKSLVTINPNSDEVRAFFQAEEILRYSIPDKAFSYTAIDGRKSIVAPLRRGSGKPISKARGHFMLKPDRPPHITVLCLVRDAAARLPGSIGTRLDICTLIRDSQYLVEHVSDAQVNSVVSGALDRLHYEQDPCVQFDGDRKLWKAKWTRKDSREHAGTRMTTDGSFSDIGDLEAVDS</sequence>
<accession>A0A7I8IBX6</accession>
<evidence type="ECO:0000313" key="5">
    <source>
        <dbReference type="EMBL" id="CAA2615075.1"/>
    </source>
</evidence>
<dbReference type="CDD" id="cd21865">
    <property type="entry name" value="DEUBAD_NFRKB"/>
    <property type="match status" value="1"/>
</dbReference>
<keyword evidence="6" id="KW-1185">Reference proteome</keyword>
<evidence type="ECO:0000313" key="6">
    <source>
        <dbReference type="Proteomes" id="UP001189122"/>
    </source>
</evidence>
<name>A0A7I8IBX6_SPIIN</name>
<feature type="region of interest" description="Disordered" evidence="3">
    <location>
        <begin position="597"/>
        <end position="621"/>
    </location>
</feature>
<dbReference type="InterPro" id="IPR024867">
    <property type="entry name" value="NFRKB"/>
</dbReference>
<dbReference type="PROSITE" id="PS51916">
    <property type="entry name" value="DEUBAD"/>
    <property type="match status" value="1"/>
</dbReference>
<keyword evidence="2" id="KW-0539">Nucleus</keyword>
<evidence type="ECO:0000256" key="3">
    <source>
        <dbReference type="SAM" id="MobiDB-lite"/>
    </source>
</evidence>
<dbReference type="Pfam" id="PF25793">
    <property type="entry name" value="WHD_2nd_NFRKB"/>
    <property type="match status" value="1"/>
</dbReference>